<keyword evidence="1" id="KW-0479">Metal-binding</keyword>
<dbReference type="InterPro" id="IPR013083">
    <property type="entry name" value="Znf_RING/FYVE/PHD"/>
</dbReference>
<feature type="region of interest" description="Disordered" evidence="4">
    <location>
        <begin position="293"/>
        <end position="318"/>
    </location>
</feature>
<evidence type="ECO:0000256" key="3">
    <source>
        <dbReference type="ARBA" id="ARBA00022833"/>
    </source>
</evidence>
<keyword evidence="7" id="KW-1185">Reference proteome</keyword>
<dbReference type="InterPro" id="IPR001965">
    <property type="entry name" value="Znf_PHD"/>
</dbReference>
<dbReference type="GO" id="GO:0008270">
    <property type="term" value="F:zinc ion binding"/>
    <property type="evidence" value="ECO:0007669"/>
    <property type="project" value="UniProtKB-KW"/>
</dbReference>
<feature type="compositionally biased region" description="Polar residues" evidence="4">
    <location>
        <begin position="299"/>
        <end position="308"/>
    </location>
</feature>
<dbReference type="STRING" id="56646.A0A2L2TV90"/>
<feature type="compositionally biased region" description="Polar residues" evidence="4">
    <location>
        <begin position="60"/>
        <end position="101"/>
    </location>
</feature>
<dbReference type="Proteomes" id="UP000245910">
    <property type="component" value="Chromosome I"/>
</dbReference>
<dbReference type="KEGG" id="fvn:FVRRES_00777"/>
<dbReference type="InterPro" id="IPR011011">
    <property type="entry name" value="Znf_FYVE_PHD"/>
</dbReference>
<dbReference type="GeneID" id="37252421"/>
<organism evidence="6 7">
    <name type="scientific">Fusarium venenatum</name>
    <dbReference type="NCBI Taxonomy" id="56646"/>
    <lineage>
        <taxon>Eukaryota</taxon>
        <taxon>Fungi</taxon>
        <taxon>Dikarya</taxon>
        <taxon>Ascomycota</taxon>
        <taxon>Pezizomycotina</taxon>
        <taxon>Sordariomycetes</taxon>
        <taxon>Hypocreomycetidae</taxon>
        <taxon>Hypocreales</taxon>
        <taxon>Nectriaceae</taxon>
        <taxon>Fusarium</taxon>
    </lineage>
</organism>
<feature type="compositionally biased region" description="Polar residues" evidence="4">
    <location>
        <begin position="40"/>
        <end position="52"/>
    </location>
</feature>
<protein>
    <recommendedName>
        <fullName evidence="5">Zinc finger PHD-type domain-containing protein</fullName>
    </recommendedName>
</protein>
<name>A0A2L2TV90_9HYPO</name>
<keyword evidence="3" id="KW-0862">Zinc</keyword>
<dbReference type="AlphaFoldDB" id="A0A2L2TV90"/>
<evidence type="ECO:0000259" key="5">
    <source>
        <dbReference type="SMART" id="SM00249"/>
    </source>
</evidence>
<evidence type="ECO:0000256" key="4">
    <source>
        <dbReference type="SAM" id="MobiDB-lite"/>
    </source>
</evidence>
<sequence length="414" mass="45711">MDQLSDEIHVQDSDPVEGVSITAQDTVINVNPLSPPTPKQPSYTSQFSSDSSAILRRLNDNSQLRNNQSSGGVTTANSKVTLSIPTPTKQGQSITVGSFNSGVKRKRDESSAKVDFTKSTIPFSWKGPSPSQQSGIQIQSTEQEDRCSKCNGPSQASPLVTCISCLKHWHQKCHSPVISDETTIPSNFTCVSCTAGREQATKMRGRVSQHRQQEIDRLRQKRLSSLPGGVVPAKPYLVGFGAGQAPRNSRAEYFDTMSRTDMLNILSFCDQLKPNLLADILVSVSKRHPDLPMFDSPEWESQLSNTSRPVKASKHDEKPRHGHVLLNKAAKHKQKTTKKILKRTRVIEVITSAPEEDNVNVLPPTWAKAGEGLYSKLLPETEDRSILMDDNDEESFSHFLVDRAGRQIMEPVGA</sequence>
<feature type="compositionally biased region" description="Basic and acidic residues" evidence="4">
    <location>
        <begin position="106"/>
        <end position="116"/>
    </location>
</feature>
<accession>A0A2L2TV90</accession>
<dbReference type="EMBL" id="LN649229">
    <property type="protein sequence ID" value="CEI64265.1"/>
    <property type="molecule type" value="Genomic_DNA"/>
</dbReference>
<evidence type="ECO:0000313" key="6">
    <source>
        <dbReference type="EMBL" id="CEI64265.1"/>
    </source>
</evidence>
<feature type="compositionally biased region" description="Low complexity" evidence="4">
    <location>
        <begin position="127"/>
        <end position="140"/>
    </location>
</feature>
<evidence type="ECO:0000256" key="1">
    <source>
        <dbReference type="ARBA" id="ARBA00022723"/>
    </source>
</evidence>
<dbReference type="SMART" id="SM00249">
    <property type="entry name" value="PHD"/>
    <property type="match status" value="1"/>
</dbReference>
<evidence type="ECO:0000256" key="2">
    <source>
        <dbReference type="ARBA" id="ARBA00022771"/>
    </source>
</evidence>
<dbReference type="RefSeq" id="XP_025587985.1">
    <property type="nucleotide sequence ID" value="XM_025736453.2"/>
</dbReference>
<dbReference type="SUPFAM" id="SSF57903">
    <property type="entry name" value="FYVE/PHD zinc finger"/>
    <property type="match status" value="1"/>
</dbReference>
<proteinExistence type="predicted"/>
<keyword evidence="2" id="KW-0863">Zinc-finger</keyword>
<feature type="domain" description="Zinc finger PHD-type" evidence="5">
    <location>
        <begin position="146"/>
        <end position="194"/>
    </location>
</feature>
<feature type="region of interest" description="Disordered" evidence="4">
    <location>
        <begin position="28"/>
        <end position="140"/>
    </location>
</feature>
<reference evidence="7" key="1">
    <citation type="submission" date="2014-10" db="EMBL/GenBank/DDBJ databases">
        <authorList>
            <person name="King R."/>
        </authorList>
    </citation>
    <scope>NUCLEOTIDE SEQUENCE [LARGE SCALE GENOMIC DNA]</scope>
    <source>
        <strain evidence="7">A3/5</strain>
    </source>
</reference>
<dbReference type="Gene3D" id="3.30.40.10">
    <property type="entry name" value="Zinc/RING finger domain, C3HC4 (zinc finger)"/>
    <property type="match status" value="1"/>
</dbReference>
<evidence type="ECO:0000313" key="7">
    <source>
        <dbReference type="Proteomes" id="UP000245910"/>
    </source>
</evidence>